<evidence type="ECO:0008006" key="3">
    <source>
        <dbReference type="Google" id="ProtNLM"/>
    </source>
</evidence>
<dbReference type="EMBL" id="FNEV01000010">
    <property type="protein sequence ID" value="SDJ67814.1"/>
    <property type="molecule type" value="Genomic_DNA"/>
</dbReference>
<protein>
    <recommendedName>
        <fullName evidence="3">Cortex morphogenetic protein CmpA</fullName>
    </recommendedName>
</protein>
<dbReference type="InterPro" id="IPR047764">
    <property type="entry name" value="CmpA"/>
</dbReference>
<reference evidence="2" key="1">
    <citation type="submission" date="2016-10" db="EMBL/GenBank/DDBJ databases">
        <authorList>
            <person name="Varghese N."/>
            <person name="Submissions S."/>
        </authorList>
    </citation>
    <scope>NUCLEOTIDE SEQUENCE [LARGE SCALE GENOMIC DNA]</scope>
    <source>
        <strain evidence="2">DSM 4771</strain>
    </source>
</reference>
<dbReference type="RefSeq" id="WP_093194483.1">
    <property type="nucleotide sequence ID" value="NZ_FNEV01000010.1"/>
</dbReference>
<proteinExistence type="predicted"/>
<organism evidence="1 2">
    <name type="scientific">Salimicrobium halophilum</name>
    <dbReference type="NCBI Taxonomy" id="86666"/>
    <lineage>
        <taxon>Bacteria</taxon>
        <taxon>Bacillati</taxon>
        <taxon>Bacillota</taxon>
        <taxon>Bacilli</taxon>
        <taxon>Bacillales</taxon>
        <taxon>Bacillaceae</taxon>
        <taxon>Salimicrobium</taxon>
    </lineage>
</organism>
<dbReference type="OrthoDB" id="2691694at2"/>
<sequence length="39" mass="5010">MPSWLISQLREAYRYKNIPRILLLNRCWFYYDTIWKKET</sequence>
<dbReference type="Proteomes" id="UP000199225">
    <property type="component" value="Unassembled WGS sequence"/>
</dbReference>
<name>A0A1G8VPF0_9BACI</name>
<keyword evidence="2" id="KW-1185">Reference proteome</keyword>
<evidence type="ECO:0000313" key="2">
    <source>
        <dbReference type="Proteomes" id="UP000199225"/>
    </source>
</evidence>
<accession>A0A1G8VPF0</accession>
<gene>
    <name evidence="1" type="ORF">SAMN04490247_2804</name>
</gene>
<dbReference type="Pfam" id="PF26301">
    <property type="entry name" value="spore_CmpA"/>
    <property type="match status" value="1"/>
</dbReference>
<evidence type="ECO:0000313" key="1">
    <source>
        <dbReference type="EMBL" id="SDJ67814.1"/>
    </source>
</evidence>
<dbReference type="AlphaFoldDB" id="A0A1G8VPF0"/>
<dbReference type="NCBIfam" id="NF033225">
    <property type="entry name" value="spore_CmpA"/>
    <property type="match status" value="1"/>
</dbReference>